<evidence type="ECO:0000256" key="1">
    <source>
        <dbReference type="ARBA" id="ARBA00004167"/>
    </source>
</evidence>
<gene>
    <name evidence="6" type="ORF">CKO31_11405</name>
</gene>
<evidence type="ECO:0000256" key="3">
    <source>
        <dbReference type="ARBA" id="ARBA00022692"/>
    </source>
</evidence>
<keyword evidence="5" id="KW-0472">Membrane</keyword>
<dbReference type="Pfam" id="PF04011">
    <property type="entry name" value="LemA"/>
    <property type="match status" value="1"/>
</dbReference>
<dbReference type="EMBL" id="NRRV01000024">
    <property type="protein sequence ID" value="MBK1631334.1"/>
    <property type="molecule type" value="Genomic_DNA"/>
</dbReference>
<comment type="subcellular location">
    <subcellularLocation>
        <location evidence="1">Membrane</location>
        <topology evidence="1">Single-pass membrane protein</topology>
    </subcellularLocation>
</comment>
<evidence type="ECO:0000256" key="2">
    <source>
        <dbReference type="ARBA" id="ARBA00008854"/>
    </source>
</evidence>
<evidence type="ECO:0000313" key="6">
    <source>
        <dbReference type="EMBL" id="MBK1631334.1"/>
    </source>
</evidence>
<comment type="caution">
    <text evidence="6">The sequence shown here is derived from an EMBL/GenBank/DDBJ whole genome shotgun (WGS) entry which is preliminary data.</text>
</comment>
<dbReference type="InterPro" id="IPR007156">
    <property type="entry name" value="MamQ_LemA"/>
</dbReference>
<dbReference type="Proteomes" id="UP000748752">
    <property type="component" value="Unassembled WGS sequence"/>
</dbReference>
<evidence type="ECO:0000313" key="7">
    <source>
        <dbReference type="Proteomes" id="UP000748752"/>
    </source>
</evidence>
<evidence type="ECO:0000256" key="4">
    <source>
        <dbReference type="ARBA" id="ARBA00022989"/>
    </source>
</evidence>
<evidence type="ECO:0000256" key="5">
    <source>
        <dbReference type="ARBA" id="ARBA00023136"/>
    </source>
</evidence>
<accession>A0ABS1CHH8</accession>
<dbReference type="PANTHER" id="PTHR34478:SF1">
    <property type="entry name" value="PROTEIN LEMA"/>
    <property type="match status" value="1"/>
</dbReference>
<dbReference type="PANTHER" id="PTHR34478">
    <property type="entry name" value="PROTEIN LEMA"/>
    <property type="match status" value="1"/>
</dbReference>
<proteinExistence type="inferred from homology"/>
<protein>
    <submittedName>
        <fullName evidence="6">LemA family protein</fullName>
    </submittedName>
</protein>
<dbReference type="InterPro" id="IPR023353">
    <property type="entry name" value="LemA-like_dom_sf"/>
</dbReference>
<reference evidence="6 7" key="1">
    <citation type="journal article" date="2020" name="Microorganisms">
        <title>Osmotic Adaptation and Compatible Solute Biosynthesis of Phototrophic Bacteria as Revealed from Genome Analyses.</title>
        <authorList>
            <person name="Imhoff J.F."/>
            <person name="Rahn T."/>
            <person name="Kunzel S."/>
            <person name="Keller A."/>
            <person name="Neulinger S.C."/>
        </authorList>
    </citation>
    <scope>NUCLEOTIDE SEQUENCE [LARGE SCALE GENOMIC DNA]</scope>
    <source>
        <strain evidence="6 7">DSM 6210</strain>
    </source>
</reference>
<sequence length="189" mass="21426">MNLTLIVILAVVVVLALYTTLIYNNLVRLKHTVAKAWSNIDVALKQRHDELPKLVNVCKRYMRHEQETLTRVVAARGEVLAAQNAGDVRDLGRAETALRAGLDRLFALAESYPDLKADRGFQQLSQRISQLEDTIADRRELYNESVNLNNVRIEQFPDVFVARMFGFLAADLLEFEAARKDVDIAKLFA</sequence>
<comment type="similarity">
    <text evidence="2">Belongs to the LemA family.</text>
</comment>
<organism evidence="6 7">
    <name type="scientific">Thiohalocapsa halophila</name>
    <dbReference type="NCBI Taxonomy" id="69359"/>
    <lineage>
        <taxon>Bacteria</taxon>
        <taxon>Pseudomonadati</taxon>
        <taxon>Pseudomonadota</taxon>
        <taxon>Gammaproteobacteria</taxon>
        <taxon>Chromatiales</taxon>
        <taxon>Chromatiaceae</taxon>
        <taxon>Thiohalocapsa</taxon>
    </lineage>
</organism>
<name>A0ABS1CHH8_9GAMM</name>
<keyword evidence="4" id="KW-1133">Transmembrane helix</keyword>
<keyword evidence="7" id="KW-1185">Reference proteome</keyword>
<dbReference type="SUPFAM" id="SSF140478">
    <property type="entry name" value="LemA-like"/>
    <property type="match status" value="1"/>
</dbReference>
<dbReference type="Gene3D" id="1.20.1440.20">
    <property type="entry name" value="LemA-like domain"/>
    <property type="match status" value="1"/>
</dbReference>
<keyword evidence="3" id="KW-0812">Transmembrane</keyword>
<dbReference type="RefSeq" id="WP_200237391.1">
    <property type="nucleotide sequence ID" value="NZ_NRRV01000024.1"/>
</dbReference>